<feature type="compositionally biased region" description="Basic and acidic residues" evidence="1">
    <location>
        <begin position="84"/>
        <end position="95"/>
    </location>
</feature>
<evidence type="ECO:0000256" key="1">
    <source>
        <dbReference type="SAM" id="MobiDB-lite"/>
    </source>
</evidence>
<name>A0A077QSB4_9BASI</name>
<feature type="compositionally biased region" description="Low complexity" evidence="1">
    <location>
        <begin position="69"/>
        <end position="83"/>
    </location>
</feature>
<reference evidence="2" key="1">
    <citation type="journal article" date="2014" name="Genome Biol. Evol.">
        <title>Gene Loss Rather Than Gene Gain Is Associated with a Host Jump from Monocots to Dicots in the Smut Fungus Melanopsichium pennsylvanicum.</title>
        <authorList>
            <person name="Sharma R."/>
            <person name="Mishra B."/>
            <person name="Runge F."/>
            <person name="Thines M."/>
        </authorList>
    </citation>
    <scope>NUCLEOTIDE SEQUENCE</scope>
    <source>
        <strain evidence="2">4</strain>
    </source>
</reference>
<organism evidence="2">
    <name type="scientific">Melanopsichium pennsylvanicum 4</name>
    <dbReference type="NCBI Taxonomy" id="1398559"/>
    <lineage>
        <taxon>Eukaryota</taxon>
        <taxon>Fungi</taxon>
        <taxon>Dikarya</taxon>
        <taxon>Basidiomycota</taxon>
        <taxon>Ustilaginomycotina</taxon>
        <taxon>Ustilaginomycetes</taxon>
        <taxon>Ustilaginales</taxon>
        <taxon>Ustilaginaceae</taxon>
        <taxon>Melanopsichium</taxon>
    </lineage>
</organism>
<feature type="region of interest" description="Disordered" evidence="1">
    <location>
        <begin position="36"/>
        <end position="126"/>
    </location>
</feature>
<accession>A0A077QSB4</accession>
<evidence type="ECO:0000313" key="2">
    <source>
        <dbReference type="EMBL" id="CDI52465.1"/>
    </source>
</evidence>
<dbReference type="AlphaFoldDB" id="A0A077QSB4"/>
<protein>
    <submittedName>
        <fullName evidence="2">Uncharacterized protein</fullName>
    </submittedName>
</protein>
<sequence length="222" mass="24142">MRSTPCMPPIEDVTTSNHDNDNEIIFVCENFAVTIRESPVKRHKATPSPRRSGSSKTPAATTSLSGGCASNVSSVATSASNRADPIKTKASKESAEGNVGVSEQAEKQTTGKKRDSSEISSDCDEERLISEELKMAAEEGQSEEKAAGSQSSPRKHIRFSLFKDFEVGYVQKLTARARTSAEKRFRTLIRDALRGLHGENAVVPMSHAEACRLNEEEALRLS</sequence>
<proteinExistence type="predicted"/>
<dbReference type="EMBL" id="HG529542">
    <property type="protein sequence ID" value="CDI52465.1"/>
    <property type="molecule type" value="Genomic_DNA"/>
</dbReference>
<feature type="compositionally biased region" description="Polar residues" evidence="1">
    <location>
        <begin position="49"/>
        <end position="65"/>
    </location>
</feature>